<dbReference type="EMBL" id="CADCUV010000094">
    <property type="protein sequence ID" value="CAA9416580.1"/>
    <property type="molecule type" value="Genomic_DNA"/>
</dbReference>
<organism evidence="2">
    <name type="scientific">uncultured Rubrobacteraceae bacterium</name>
    <dbReference type="NCBI Taxonomy" id="349277"/>
    <lineage>
        <taxon>Bacteria</taxon>
        <taxon>Bacillati</taxon>
        <taxon>Actinomycetota</taxon>
        <taxon>Rubrobacteria</taxon>
        <taxon>Rubrobacterales</taxon>
        <taxon>Rubrobacteraceae</taxon>
        <taxon>environmental samples</taxon>
    </lineage>
</organism>
<sequence>DRRSAALRCQEDAEPALAGRGHGGDLRAGLPHDVPARLRGRPTSRACSPQTTASARTRAPPAMPTGPQRLRRKI</sequence>
<protein>
    <submittedName>
        <fullName evidence="2">Uncharacterized protein</fullName>
    </submittedName>
</protein>
<evidence type="ECO:0000256" key="1">
    <source>
        <dbReference type="SAM" id="MobiDB-lite"/>
    </source>
</evidence>
<reference evidence="2" key="1">
    <citation type="submission" date="2020-02" db="EMBL/GenBank/DDBJ databases">
        <authorList>
            <person name="Meier V. D."/>
        </authorList>
    </citation>
    <scope>NUCLEOTIDE SEQUENCE</scope>
    <source>
        <strain evidence="2">AVDCRST_MAG22</strain>
    </source>
</reference>
<feature type="compositionally biased region" description="Low complexity" evidence="1">
    <location>
        <begin position="48"/>
        <end position="60"/>
    </location>
</feature>
<feature type="region of interest" description="Disordered" evidence="1">
    <location>
        <begin position="1"/>
        <end position="74"/>
    </location>
</feature>
<feature type="non-terminal residue" evidence="2">
    <location>
        <position position="74"/>
    </location>
</feature>
<gene>
    <name evidence="2" type="ORF">AVDCRST_MAG22-2251</name>
</gene>
<name>A0A6J4PI63_9ACTN</name>
<evidence type="ECO:0000313" key="2">
    <source>
        <dbReference type="EMBL" id="CAA9416580.1"/>
    </source>
</evidence>
<accession>A0A6J4PI63</accession>
<dbReference type="AlphaFoldDB" id="A0A6J4PI63"/>
<feature type="non-terminal residue" evidence="2">
    <location>
        <position position="1"/>
    </location>
</feature>
<proteinExistence type="predicted"/>